<gene>
    <name evidence="3" type="ORF">EC973_006360</name>
</gene>
<dbReference type="EMBL" id="JABAYA010000004">
    <property type="protein sequence ID" value="KAF7732105.1"/>
    <property type="molecule type" value="Genomic_DNA"/>
</dbReference>
<proteinExistence type="predicted"/>
<dbReference type="GO" id="GO:0005737">
    <property type="term" value="C:cytoplasm"/>
    <property type="evidence" value="ECO:0007669"/>
    <property type="project" value="TreeGrafter"/>
</dbReference>
<dbReference type="CDD" id="cd06257">
    <property type="entry name" value="DnaJ"/>
    <property type="match status" value="1"/>
</dbReference>
<dbReference type="PANTHER" id="PTHR44144">
    <property type="entry name" value="DNAJ HOMOLOG SUBFAMILY C MEMBER 9"/>
    <property type="match status" value="1"/>
</dbReference>
<feature type="compositionally biased region" description="Basic and acidic residues" evidence="1">
    <location>
        <begin position="186"/>
        <end position="218"/>
    </location>
</feature>
<organism evidence="3 4">
    <name type="scientific">Apophysomyces ossiformis</name>
    <dbReference type="NCBI Taxonomy" id="679940"/>
    <lineage>
        <taxon>Eukaryota</taxon>
        <taxon>Fungi</taxon>
        <taxon>Fungi incertae sedis</taxon>
        <taxon>Mucoromycota</taxon>
        <taxon>Mucoromycotina</taxon>
        <taxon>Mucoromycetes</taxon>
        <taxon>Mucorales</taxon>
        <taxon>Mucorineae</taxon>
        <taxon>Mucoraceae</taxon>
        <taxon>Apophysomyces</taxon>
    </lineage>
</organism>
<evidence type="ECO:0000313" key="4">
    <source>
        <dbReference type="Proteomes" id="UP000605846"/>
    </source>
</evidence>
<dbReference type="InterPro" id="IPR052594">
    <property type="entry name" value="J_domain-containing_protein"/>
</dbReference>
<evidence type="ECO:0000259" key="2">
    <source>
        <dbReference type="PROSITE" id="PS50076"/>
    </source>
</evidence>
<dbReference type="PROSITE" id="PS00636">
    <property type="entry name" value="DNAJ_1"/>
    <property type="match status" value="1"/>
</dbReference>
<dbReference type="AlphaFoldDB" id="A0A8H7ET41"/>
<reference evidence="3" key="1">
    <citation type="submission" date="2020-01" db="EMBL/GenBank/DDBJ databases">
        <title>Genome Sequencing of Three Apophysomyces-Like Fungal Strains Confirms a Novel Fungal Genus in the Mucoromycota with divergent Burkholderia-like Endosymbiotic Bacteria.</title>
        <authorList>
            <person name="Stajich J.E."/>
            <person name="Macias A.M."/>
            <person name="Carter-House D."/>
            <person name="Lovett B."/>
            <person name="Kasson L.R."/>
            <person name="Berry K."/>
            <person name="Grigoriev I."/>
            <person name="Chang Y."/>
            <person name="Spatafora J."/>
            <person name="Kasson M.T."/>
        </authorList>
    </citation>
    <scope>NUCLEOTIDE SEQUENCE</scope>
    <source>
        <strain evidence="3">NRRL A-21654</strain>
    </source>
</reference>
<protein>
    <recommendedName>
        <fullName evidence="2">J domain-containing protein</fullName>
    </recommendedName>
</protein>
<dbReference type="Proteomes" id="UP000605846">
    <property type="component" value="Unassembled WGS sequence"/>
</dbReference>
<accession>A0A8H7ET41</accession>
<dbReference type="Gene3D" id="1.10.287.110">
    <property type="entry name" value="DnaJ domain"/>
    <property type="match status" value="1"/>
</dbReference>
<feature type="compositionally biased region" description="Basic and acidic residues" evidence="1">
    <location>
        <begin position="227"/>
        <end position="245"/>
    </location>
</feature>
<evidence type="ECO:0000313" key="3">
    <source>
        <dbReference type="EMBL" id="KAF7732105.1"/>
    </source>
</evidence>
<dbReference type="GO" id="GO:0031072">
    <property type="term" value="F:heat shock protein binding"/>
    <property type="evidence" value="ECO:0007669"/>
    <property type="project" value="TreeGrafter"/>
</dbReference>
<comment type="caution">
    <text evidence="3">The sequence shown here is derived from an EMBL/GenBank/DDBJ whole genome shotgun (WGS) entry which is preliminary data.</text>
</comment>
<feature type="domain" description="J" evidence="2">
    <location>
        <begin position="11"/>
        <end position="83"/>
    </location>
</feature>
<name>A0A8H7ET41_9FUNG</name>
<evidence type="ECO:0000256" key="1">
    <source>
        <dbReference type="SAM" id="MobiDB-lite"/>
    </source>
</evidence>
<dbReference type="PROSITE" id="PS50076">
    <property type="entry name" value="DNAJ_2"/>
    <property type="match status" value="1"/>
</dbReference>
<dbReference type="GO" id="GO:0005634">
    <property type="term" value="C:nucleus"/>
    <property type="evidence" value="ECO:0007669"/>
    <property type="project" value="TreeGrafter"/>
</dbReference>
<dbReference type="InterPro" id="IPR001623">
    <property type="entry name" value="DnaJ_domain"/>
</dbReference>
<dbReference type="OrthoDB" id="110024at2759"/>
<sequence>MSPQSLNPKKDFYELLGLDRDTATDASIKSAYRKLALKHHPDKQPATATDEEKQQATETFQQIGLAYAVLSDPAKKSYYDRTGNVGEGFLDGEKDWTAYFKELWTGVVNAETIEAHAAKYRGSDEERRDVLKYYKQCKGNMNKILNFVECSTEEDGPRLANIIQDAINAKEVEAYPEFAKTTTAAAHRERIKQAKKNAEAFERQQKKDKKKAKEKDDSLQALIMARQADRKQRMDDVIESIAEKAGKKRKRAAAENDEPSEEEFQKIQERLLKRKKH</sequence>
<dbReference type="InterPro" id="IPR018253">
    <property type="entry name" value="DnaJ_domain_CS"/>
</dbReference>
<dbReference type="PRINTS" id="PR00625">
    <property type="entry name" value="JDOMAIN"/>
</dbReference>
<dbReference type="InterPro" id="IPR056453">
    <property type="entry name" value="HTH_DNAJC9"/>
</dbReference>
<keyword evidence="4" id="KW-1185">Reference proteome</keyword>
<feature type="region of interest" description="Disordered" evidence="1">
    <location>
        <begin position="183"/>
        <end position="277"/>
    </location>
</feature>
<dbReference type="InterPro" id="IPR036869">
    <property type="entry name" value="J_dom_sf"/>
</dbReference>
<dbReference type="SMART" id="SM00271">
    <property type="entry name" value="DnaJ"/>
    <property type="match status" value="1"/>
</dbReference>
<dbReference type="Pfam" id="PF23302">
    <property type="entry name" value="HTH_DNAJC9"/>
    <property type="match status" value="1"/>
</dbReference>
<dbReference type="PANTHER" id="PTHR44144:SF1">
    <property type="entry name" value="DNAJ HOMOLOG SUBFAMILY C MEMBER 9"/>
    <property type="match status" value="1"/>
</dbReference>
<dbReference type="Pfam" id="PF00226">
    <property type="entry name" value="DnaJ"/>
    <property type="match status" value="1"/>
</dbReference>
<dbReference type="SUPFAM" id="SSF46565">
    <property type="entry name" value="Chaperone J-domain"/>
    <property type="match status" value="1"/>
</dbReference>